<accession>A0A4S4FHM4</accession>
<feature type="transmembrane region" description="Helical" evidence="2">
    <location>
        <begin position="20"/>
        <end position="41"/>
    </location>
</feature>
<sequence>MQWWNDFVDWFYSPAGQTVLLGAVIPFVAILVSGIIATAIARGSIKRLMRSHDRELKASAVIGLLDSARQASVWHSLLPNEQLAADRSMGAADVQLRMLPIPGASVAANWAGHEIREFKRASATFTLQFDAPLAEFRDRLIDWESNPRRARKIFERDLARWSEDRSREDQLLQQEQDAWAAQQNPAPRLDDSAATPVVTAPAPVPIPPSGPTLVPDPVPVADGEPSPAFAPVRPTQPFRRPEPVRPEAVRPEAVRSESAHPEPVRPDRSYSSAARLDDNVDAGGGTSVNPRLLASSDDDQTQVTSVMPPIGTRPLRPSLPQQIHDADEEPGAVERPTDEPYAPPIPAAFGRPRGSED</sequence>
<evidence type="ECO:0000256" key="2">
    <source>
        <dbReference type="SAM" id="Phobius"/>
    </source>
</evidence>
<organism evidence="3 4">
    <name type="scientific">Naasia lichenicola</name>
    <dbReference type="NCBI Taxonomy" id="2565933"/>
    <lineage>
        <taxon>Bacteria</taxon>
        <taxon>Bacillati</taxon>
        <taxon>Actinomycetota</taxon>
        <taxon>Actinomycetes</taxon>
        <taxon>Micrococcales</taxon>
        <taxon>Microbacteriaceae</taxon>
        <taxon>Naasia</taxon>
    </lineage>
</organism>
<evidence type="ECO:0000256" key="1">
    <source>
        <dbReference type="SAM" id="MobiDB-lite"/>
    </source>
</evidence>
<keyword evidence="2" id="KW-0472">Membrane</keyword>
<name>A0A4S4FHM4_9MICO</name>
<keyword evidence="2" id="KW-1133">Transmembrane helix</keyword>
<proteinExistence type="predicted"/>
<dbReference type="Proteomes" id="UP000309133">
    <property type="component" value="Unassembled WGS sequence"/>
</dbReference>
<keyword evidence="2" id="KW-0812">Transmembrane</keyword>
<evidence type="ECO:0000313" key="3">
    <source>
        <dbReference type="EMBL" id="THG28635.1"/>
    </source>
</evidence>
<protein>
    <submittedName>
        <fullName evidence="3">Uncharacterized protein</fullName>
    </submittedName>
</protein>
<dbReference type="AlphaFoldDB" id="A0A4S4FHM4"/>
<feature type="compositionally biased region" description="Basic and acidic residues" evidence="1">
    <location>
        <begin position="239"/>
        <end position="268"/>
    </location>
</feature>
<comment type="caution">
    <text evidence="3">The sequence shown here is derived from an EMBL/GenBank/DDBJ whole genome shotgun (WGS) entry which is preliminary data.</text>
</comment>
<feature type="region of interest" description="Disordered" evidence="1">
    <location>
        <begin position="168"/>
        <end position="357"/>
    </location>
</feature>
<dbReference type="OrthoDB" id="5125431at2"/>
<dbReference type="RefSeq" id="WP_136429005.1">
    <property type="nucleotide sequence ID" value="NZ_SSSM01000006.1"/>
</dbReference>
<reference evidence="3 4" key="1">
    <citation type="submission" date="2019-04" db="EMBL/GenBank/DDBJ databases">
        <authorList>
            <person name="Jiang L."/>
        </authorList>
    </citation>
    <scope>NUCLEOTIDE SEQUENCE [LARGE SCALE GENOMIC DNA]</scope>
    <source>
        <strain evidence="3 4">YIM 131853</strain>
    </source>
</reference>
<evidence type="ECO:0000313" key="4">
    <source>
        <dbReference type="Proteomes" id="UP000309133"/>
    </source>
</evidence>
<gene>
    <name evidence="3" type="ORF">E6C64_17720</name>
</gene>
<feature type="compositionally biased region" description="Pro residues" evidence="1">
    <location>
        <begin position="202"/>
        <end position="218"/>
    </location>
</feature>
<keyword evidence="4" id="KW-1185">Reference proteome</keyword>
<feature type="compositionally biased region" description="Polar residues" evidence="1">
    <location>
        <begin position="171"/>
        <end position="185"/>
    </location>
</feature>
<dbReference type="EMBL" id="SSSM01000006">
    <property type="protein sequence ID" value="THG28635.1"/>
    <property type="molecule type" value="Genomic_DNA"/>
</dbReference>